<evidence type="ECO:0000256" key="7">
    <source>
        <dbReference type="SAM" id="Phobius"/>
    </source>
</evidence>
<reference evidence="10" key="1">
    <citation type="submission" date="2023-03" db="EMBL/GenBank/DDBJ databases">
        <title>Lomoglobus Profundus gen. nov., sp. nov., a novel member of the phylum Verrucomicrobia, isolated from deep-marine sediment of South China Sea.</title>
        <authorList>
            <person name="Ahmad T."/>
            <person name="Ishaq S.E."/>
            <person name="Wang F."/>
        </authorList>
    </citation>
    <scope>NUCLEOTIDE SEQUENCE</scope>
    <source>
        <strain evidence="10">LMO-M01</strain>
    </source>
</reference>
<dbReference type="AlphaFoldDB" id="A0AAE9ZV42"/>
<keyword evidence="3 7" id="KW-0812">Transmembrane</keyword>
<feature type="transmembrane region" description="Helical" evidence="7">
    <location>
        <begin position="473"/>
        <end position="494"/>
    </location>
</feature>
<keyword evidence="11" id="KW-1185">Reference proteome</keyword>
<evidence type="ECO:0000256" key="4">
    <source>
        <dbReference type="ARBA" id="ARBA00022989"/>
    </source>
</evidence>
<dbReference type="PANTHER" id="PTHR36115:SF4">
    <property type="entry name" value="MEMBRANE PROTEIN"/>
    <property type="match status" value="1"/>
</dbReference>
<feature type="domain" description="RDD" evidence="9">
    <location>
        <begin position="471"/>
        <end position="582"/>
    </location>
</feature>
<feature type="transmembrane region" description="Helical" evidence="7">
    <location>
        <begin position="506"/>
        <end position="534"/>
    </location>
</feature>
<organism evidence="10 11">
    <name type="scientific">Synoicihabitans lomoniglobus</name>
    <dbReference type="NCBI Taxonomy" id="2909285"/>
    <lineage>
        <taxon>Bacteria</taxon>
        <taxon>Pseudomonadati</taxon>
        <taxon>Verrucomicrobiota</taxon>
        <taxon>Opitutia</taxon>
        <taxon>Opitutales</taxon>
        <taxon>Opitutaceae</taxon>
        <taxon>Synoicihabitans</taxon>
    </lineage>
</organism>
<evidence type="ECO:0000256" key="1">
    <source>
        <dbReference type="ARBA" id="ARBA00004651"/>
    </source>
</evidence>
<keyword evidence="4 7" id="KW-1133">Transmembrane helix</keyword>
<feature type="compositionally biased region" description="Pro residues" evidence="6">
    <location>
        <begin position="29"/>
        <end position="40"/>
    </location>
</feature>
<dbReference type="InterPro" id="IPR051791">
    <property type="entry name" value="Pra-immunoreactive"/>
</dbReference>
<evidence type="ECO:0000256" key="5">
    <source>
        <dbReference type="ARBA" id="ARBA00023136"/>
    </source>
</evidence>
<dbReference type="RefSeq" id="WP_330930630.1">
    <property type="nucleotide sequence ID" value="NZ_CP119075.1"/>
</dbReference>
<dbReference type="EMBL" id="CP119075">
    <property type="protein sequence ID" value="WED63926.1"/>
    <property type="molecule type" value="Genomic_DNA"/>
</dbReference>
<feature type="transmembrane region" description="Helical" evidence="7">
    <location>
        <begin position="243"/>
        <end position="266"/>
    </location>
</feature>
<keyword evidence="2" id="KW-1003">Cell membrane</keyword>
<feature type="transmembrane region" description="Helical" evidence="7">
    <location>
        <begin position="546"/>
        <end position="569"/>
    </location>
</feature>
<keyword evidence="5 7" id="KW-0472">Membrane</keyword>
<dbReference type="PANTHER" id="PTHR36115">
    <property type="entry name" value="PROLINE-RICH ANTIGEN HOMOLOG-RELATED"/>
    <property type="match status" value="1"/>
</dbReference>
<evidence type="ECO:0000259" key="9">
    <source>
        <dbReference type="Pfam" id="PF06271"/>
    </source>
</evidence>
<dbReference type="KEGG" id="slom:PXH66_16435"/>
<feature type="region of interest" description="Disordered" evidence="6">
    <location>
        <begin position="389"/>
        <end position="463"/>
    </location>
</feature>
<accession>A0AAE9ZV42</accession>
<protein>
    <submittedName>
        <fullName evidence="10">RDD family protein</fullName>
    </submittedName>
</protein>
<feature type="transmembrane region" description="Helical" evidence="7">
    <location>
        <begin position="339"/>
        <end position="361"/>
    </location>
</feature>
<feature type="transmembrane region" description="Helical" evidence="7">
    <location>
        <begin position="367"/>
        <end position="384"/>
    </location>
</feature>
<dbReference type="Pfam" id="PF06271">
    <property type="entry name" value="RDD"/>
    <property type="match status" value="1"/>
</dbReference>
<evidence type="ECO:0000256" key="3">
    <source>
        <dbReference type="ARBA" id="ARBA00022692"/>
    </source>
</evidence>
<evidence type="ECO:0000256" key="6">
    <source>
        <dbReference type="SAM" id="MobiDB-lite"/>
    </source>
</evidence>
<feature type="transmembrane region" description="Helical" evidence="7">
    <location>
        <begin position="306"/>
        <end position="327"/>
    </location>
</feature>
<dbReference type="Proteomes" id="UP001218638">
    <property type="component" value="Chromosome"/>
</dbReference>
<feature type="compositionally biased region" description="Pro residues" evidence="6">
    <location>
        <begin position="48"/>
        <end position="58"/>
    </location>
</feature>
<gene>
    <name evidence="10" type="ORF">PXH66_16435</name>
</gene>
<feature type="region of interest" description="Disordered" evidence="6">
    <location>
        <begin position="26"/>
        <end position="64"/>
    </location>
</feature>
<sequence length="595" mass="62153">MKLTRILTSLAGGGLALALTLALVTSAQEPPPNPPTPEDPATPAEQATPPPTPTPPETVEPADSSELRELGAVTDDDEAIVMTERAARRERFRSARERVQIGSDVLLERGQVATEAVAIMGNNVIDGEVRNDAVAVMGDITVNGYVGGGAVAVLGNGTVNGQVDGDLVVVLGKVTLGPEAWVQGEVVSIGSKVSRAPGARVGGGTQEIALLGNTDINVDWLKAWIRHCLLMGRPLWFGEHLGWAWMVAGTALVLYMFIALIMPGAVNRCASTFEARPGLSVVAAILTVLITPLAFIVLSFTVLGAFLLIFLMFFVSIFGKVVFLAWLGRRFASKPITMAPVLAVLLGGLLTTVIYLIPIAGFAFQKLAGFLGTGVVVYTVILAMQSGRGKASPSGTSSPAPTPTGSSAGTAASAASNVTAGSVSTERPIGEPPPLDPSGATAPAEPPPPLSAAATPPRSGKVRDLSTLPRAGFWARLGATLLDVILVAIVVNMLDSSFLDVDDMFPLIAAVYFIVLWALKGTTIGGIVFGLKVVRLDDRPVDWSVAIVRGLGAFLSLFAIGLGFIWVAFDPERQSWHDKIAGTTIVHMPKGVSLI</sequence>
<feature type="compositionally biased region" description="Low complexity" evidence="6">
    <location>
        <begin position="391"/>
        <end position="425"/>
    </location>
</feature>
<feature type="transmembrane region" description="Helical" evidence="7">
    <location>
        <begin position="278"/>
        <end position="300"/>
    </location>
</feature>
<dbReference type="GO" id="GO:0005886">
    <property type="term" value="C:plasma membrane"/>
    <property type="evidence" value="ECO:0007669"/>
    <property type="project" value="UniProtKB-SubCell"/>
</dbReference>
<dbReference type="InterPro" id="IPR010432">
    <property type="entry name" value="RDD"/>
</dbReference>
<feature type="chain" id="PRO_5042071709" evidence="8">
    <location>
        <begin position="28"/>
        <end position="595"/>
    </location>
</feature>
<comment type="subcellular location">
    <subcellularLocation>
        <location evidence="1">Cell membrane</location>
        <topology evidence="1">Multi-pass membrane protein</topology>
    </subcellularLocation>
</comment>
<evidence type="ECO:0000313" key="10">
    <source>
        <dbReference type="EMBL" id="WED63926.1"/>
    </source>
</evidence>
<evidence type="ECO:0000256" key="2">
    <source>
        <dbReference type="ARBA" id="ARBA00022475"/>
    </source>
</evidence>
<name>A0AAE9ZV42_9BACT</name>
<evidence type="ECO:0000256" key="8">
    <source>
        <dbReference type="SAM" id="SignalP"/>
    </source>
</evidence>
<proteinExistence type="predicted"/>
<feature type="signal peptide" evidence="8">
    <location>
        <begin position="1"/>
        <end position="27"/>
    </location>
</feature>
<keyword evidence="8" id="KW-0732">Signal</keyword>
<evidence type="ECO:0000313" key="11">
    <source>
        <dbReference type="Proteomes" id="UP001218638"/>
    </source>
</evidence>